<dbReference type="eggNOG" id="KOG0714">
    <property type="taxonomic scope" value="Eukaryota"/>
</dbReference>
<evidence type="ECO:0000313" key="2">
    <source>
        <dbReference type="EMBL" id="ONM35971.1"/>
    </source>
</evidence>
<dbReference type="PANTHER" id="PTHR43948">
    <property type="entry name" value="DNAJ HOMOLOG SUBFAMILY B"/>
    <property type="match status" value="1"/>
</dbReference>
<feature type="compositionally biased region" description="Basic and acidic residues" evidence="1">
    <location>
        <begin position="96"/>
        <end position="105"/>
    </location>
</feature>
<dbReference type="PROSITE" id="PS50076">
    <property type="entry name" value="DNAJ_2"/>
    <property type="match status" value="1"/>
</dbReference>
<dbReference type="CDD" id="cd06257">
    <property type="entry name" value="DnaJ"/>
    <property type="match status" value="1"/>
</dbReference>
<dbReference type="Gene3D" id="1.10.287.110">
    <property type="entry name" value="DnaJ domain"/>
    <property type="match status" value="1"/>
</dbReference>
<proteinExistence type="predicted"/>
<dbReference type="SMART" id="SM00271">
    <property type="entry name" value="DnaJ"/>
    <property type="match status" value="1"/>
</dbReference>
<sequence>MGNPPELYHKILNIPKDTSPHEIRAAYKNLVKKWHPDKHPPSSRPEAEARFKAISEAYEALLDQQENRGVFELCNDGRAGERRRGAHGEDAQRRVLHEERARHTGEGVQEGVQLRRPRRAPRLRRVLQLHRAQGAAAGAQARVHPRGALPRLQEGGQLHPRRRHQERVNREEGGDTDGGGEARVEEREAGGAGRHGGRAAGVPARRRHPHGVREEAPGVQAGGRRPGAQGGGAAGGRAHRLVLLVPPPRRQEGELLVPGRGRPPRLREGDRRRGHAGPRAEGRARRPEGQVGRRLPQGAHPRAARRPRRDPQRVLLIHRPQFQAYQVFLAVSRV</sequence>
<reference evidence="2" key="1">
    <citation type="submission" date="2015-12" db="EMBL/GenBank/DDBJ databases">
        <title>Update maize B73 reference genome by single molecule sequencing technologies.</title>
        <authorList>
            <consortium name="Maize Genome Sequencing Project"/>
            <person name="Ware D."/>
        </authorList>
    </citation>
    <scope>NUCLEOTIDE SEQUENCE [LARGE SCALE GENOMIC DNA]</scope>
    <source>
        <tissue evidence="2">Seedling</tissue>
    </source>
</reference>
<evidence type="ECO:0000256" key="1">
    <source>
        <dbReference type="SAM" id="MobiDB-lite"/>
    </source>
</evidence>
<feature type="compositionally biased region" description="Basic and acidic residues" evidence="1">
    <location>
        <begin position="278"/>
        <end position="288"/>
    </location>
</feature>
<dbReference type="FunFam" id="1.10.287.110:FF:000125">
    <property type="entry name" value="HSP40/DnaJ peptide-binding protein"/>
    <property type="match status" value="1"/>
</dbReference>
<feature type="compositionally biased region" description="Low complexity" evidence="1">
    <location>
        <begin position="131"/>
        <end position="142"/>
    </location>
</feature>
<dbReference type="ExpressionAtlas" id="A0A1D6N5S5">
    <property type="expression patterns" value="baseline and differential"/>
</dbReference>
<dbReference type="SUPFAM" id="SSF46565">
    <property type="entry name" value="Chaperone J-domain"/>
    <property type="match status" value="1"/>
</dbReference>
<dbReference type="InterPro" id="IPR036869">
    <property type="entry name" value="J_dom_sf"/>
</dbReference>
<dbReference type="PRINTS" id="PR00625">
    <property type="entry name" value="JDOMAIN"/>
</dbReference>
<feature type="compositionally biased region" description="Gly residues" evidence="1">
    <location>
        <begin position="220"/>
        <end position="235"/>
    </location>
</feature>
<feature type="region of interest" description="Disordered" evidence="1">
    <location>
        <begin position="96"/>
        <end position="119"/>
    </location>
</feature>
<dbReference type="GO" id="GO:0005783">
    <property type="term" value="C:endoplasmic reticulum"/>
    <property type="evidence" value="ECO:0007669"/>
    <property type="project" value="UniProtKB-ARBA"/>
</dbReference>
<gene>
    <name evidence="2" type="ORF">ZEAMMB73_Zm00001d042653</name>
</gene>
<name>A0A1D6N5S5_MAIZE</name>
<dbReference type="InterPro" id="IPR001623">
    <property type="entry name" value="DnaJ_domain"/>
</dbReference>
<feature type="region of interest" description="Disordered" evidence="1">
    <location>
        <begin position="131"/>
        <end position="311"/>
    </location>
</feature>
<organism evidence="2">
    <name type="scientific">Zea mays</name>
    <name type="common">Maize</name>
    <dbReference type="NCBI Taxonomy" id="4577"/>
    <lineage>
        <taxon>Eukaryota</taxon>
        <taxon>Viridiplantae</taxon>
        <taxon>Streptophyta</taxon>
        <taxon>Embryophyta</taxon>
        <taxon>Tracheophyta</taxon>
        <taxon>Spermatophyta</taxon>
        <taxon>Magnoliopsida</taxon>
        <taxon>Liliopsida</taxon>
        <taxon>Poales</taxon>
        <taxon>Poaceae</taxon>
        <taxon>PACMAD clade</taxon>
        <taxon>Panicoideae</taxon>
        <taxon>Andropogonodae</taxon>
        <taxon>Andropogoneae</taxon>
        <taxon>Tripsacinae</taxon>
        <taxon>Zea</taxon>
    </lineage>
</organism>
<dbReference type="PaxDb" id="4577-GRMZM2G049373_P01"/>
<dbReference type="EMBL" id="CM007649">
    <property type="protein sequence ID" value="ONM35971.1"/>
    <property type="molecule type" value="Genomic_DNA"/>
</dbReference>
<dbReference type="AlphaFoldDB" id="A0A1D6N5S5"/>
<dbReference type="Pfam" id="PF00226">
    <property type="entry name" value="DnaJ"/>
    <property type="match status" value="1"/>
</dbReference>
<protein>
    <submittedName>
        <fullName evidence="2">HSP40/DnaJ peptide-binding protein</fullName>
    </submittedName>
</protein>
<feature type="compositionally biased region" description="Basic and acidic residues" evidence="1">
    <location>
        <begin position="180"/>
        <end position="189"/>
    </location>
</feature>
<accession>A0A1D6N5S5</accession>
<dbReference type="PANTHER" id="PTHR43948:SF10">
    <property type="entry name" value="MRJ, ISOFORM E"/>
    <property type="match status" value="1"/>
</dbReference>